<evidence type="ECO:0000313" key="3">
    <source>
        <dbReference type="EMBL" id="MDC0672304.1"/>
    </source>
</evidence>
<proteinExistence type="predicted"/>
<evidence type="ECO:0000256" key="2">
    <source>
        <dbReference type="SAM" id="Phobius"/>
    </source>
</evidence>
<sequence>MEELDRSAHELLREYRAGAGLDAPARARVWQRLEGSIETCPIEQVPTVRRPRDRAVVAVLFASLAAAFVVLVCDRRGLREAGRGGDADAAAYDAATGAAGEARERGPSPPAAAEGIEPDPPATALEAVTVAPVAPAEDGGAVRLRGARTGQHARPRRAESQDREDMSEKTSDPGPTGLAAEMELLRRARAALDRGDAGAALQDLAAHERAFAAGQMLQDRLLLRMEALCALGKGRQARAEAAVFLRTYPGSTHTTRVQTICPESPNGVTD</sequence>
<dbReference type="RefSeq" id="WP_272003801.1">
    <property type="nucleotide sequence ID" value="NZ_JAQNDN010000019.1"/>
</dbReference>
<reference evidence="3 4" key="1">
    <citation type="submission" date="2022-11" db="EMBL/GenBank/DDBJ databases">
        <title>Minimal conservation of predation-associated metabolite biosynthetic gene clusters underscores biosynthetic potential of Myxococcota including descriptions for ten novel species: Archangium lansinium sp. nov., Myxococcus landrumus sp. nov., Nannocystis bai.</title>
        <authorList>
            <person name="Ahearne A."/>
            <person name="Stevens C."/>
            <person name="Dowd S."/>
        </authorList>
    </citation>
    <scope>NUCLEOTIDE SEQUENCE [LARGE SCALE GENOMIC DNA]</scope>
    <source>
        <strain evidence="3 4">NCELM</strain>
    </source>
</reference>
<feature type="compositionally biased region" description="Basic and acidic residues" evidence="1">
    <location>
        <begin position="156"/>
        <end position="171"/>
    </location>
</feature>
<name>A0ABT5BDR7_9BACT</name>
<keyword evidence="4" id="KW-1185">Reference proteome</keyword>
<organism evidence="3 4">
    <name type="scientific">Nannocystis radixulma</name>
    <dbReference type="NCBI Taxonomy" id="2995305"/>
    <lineage>
        <taxon>Bacteria</taxon>
        <taxon>Pseudomonadati</taxon>
        <taxon>Myxococcota</taxon>
        <taxon>Polyangia</taxon>
        <taxon>Nannocystales</taxon>
        <taxon>Nannocystaceae</taxon>
        <taxon>Nannocystis</taxon>
    </lineage>
</organism>
<keyword evidence="2" id="KW-0812">Transmembrane</keyword>
<feature type="transmembrane region" description="Helical" evidence="2">
    <location>
        <begin position="55"/>
        <end position="73"/>
    </location>
</feature>
<accession>A0ABT5BDR7</accession>
<comment type="caution">
    <text evidence="3">The sequence shown here is derived from an EMBL/GenBank/DDBJ whole genome shotgun (WGS) entry which is preliminary data.</text>
</comment>
<gene>
    <name evidence="3" type="ORF">POL58_31440</name>
</gene>
<feature type="region of interest" description="Disordered" evidence="1">
    <location>
        <begin position="95"/>
        <end position="119"/>
    </location>
</feature>
<evidence type="ECO:0008006" key="5">
    <source>
        <dbReference type="Google" id="ProtNLM"/>
    </source>
</evidence>
<keyword evidence="2" id="KW-1133">Transmembrane helix</keyword>
<protein>
    <recommendedName>
        <fullName evidence="5">Tetratricopeptide repeat protein</fullName>
    </recommendedName>
</protein>
<dbReference type="EMBL" id="JAQNDN010000019">
    <property type="protein sequence ID" value="MDC0672304.1"/>
    <property type="molecule type" value="Genomic_DNA"/>
</dbReference>
<evidence type="ECO:0000256" key="1">
    <source>
        <dbReference type="SAM" id="MobiDB-lite"/>
    </source>
</evidence>
<evidence type="ECO:0000313" key="4">
    <source>
        <dbReference type="Proteomes" id="UP001217838"/>
    </source>
</evidence>
<dbReference type="Proteomes" id="UP001217838">
    <property type="component" value="Unassembled WGS sequence"/>
</dbReference>
<feature type="region of interest" description="Disordered" evidence="1">
    <location>
        <begin position="136"/>
        <end position="177"/>
    </location>
</feature>
<keyword evidence="2" id="KW-0472">Membrane</keyword>